<dbReference type="SUPFAM" id="SSF82693">
    <property type="entry name" value="Multidrug efflux transporter AcrB pore domain, PN1, PN2, PC1 and PC2 subdomains"/>
    <property type="match status" value="3"/>
</dbReference>
<protein>
    <submittedName>
        <fullName evidence="2">Efflux RND transporter permease subunit</fullName>
    </submittedName>
</protein>
<dbReference type="InterPro" id="IPR001036">
    <property type="entry name" value="Acrflvin-R"/>
</dbReference>
<evidence type="ECO:0000313" key="3">
    <source>
        <dbReference type="Proteomes" id="UP000321172"/>
    </source>
</evidence>
<dbReference type="Gene3D" id="3.30.70.1320">
    <property type="entry name" value="Multidrug efflux transporter AcrB pore domain like"/>
    <property type="match status" value="1"/>
</dbReference>
<dbReference type="GO" id="GO:0005886">
    <property type="term" value="C:plasma membrane"/>
    <property type="evidence" value="ECO:0007669"/>
    <property type="project" value="TreeGrafter"/>
</dbReference>
<dbReference type="Gene3D" id="3.30.70.1430">
    <property type="entry name" value="Multidrug efflux transporter AcrB pore domain"/>
    <property type="match status" value="2"/>
</dbReference>
<reference evidence="2 3" key="1">
    <citation type="journal article" date="2013" name="J. Microbiol. Biotechnol.">
        <title>Novosphingobium ginsenosidimutans sp. nov., with the ability to convert ginsenoside.</title>
        <authorList>
            <person name="Kim J.K."/>
            <person name="He D."/>
            <person name="Liu Q.M."/>
            <person name="Park H.Y."/>
            <person name="Jung M.S."/>
            <person name="Yoon M.H."/>
            <person name="Kim S.C."/>
            <person name="Im W.T."/>
        </authorList>
    </citation>
    <scope>NUCLEOTIDE SEQUENCE [LARGE SCALE GENOMIC DNA]</scope>
    <source>
        <strain evidence="2 3">FW-6</strain>
    </source>
</reference>
<feature type="transmembrane region" description="Helical" evidence="1">
    <location>
        <begin position="458"/>
        <end position="482"/>
    </location>
</feature>
<feature type="transmembrane region" description="Helical" evidence="1">
    <location>
        <begin position="853"/>
        <end position="872"/>
    </location>
</feature>
<keyword evidence="1" id="KW-0812">Transmembrane</keyword>
<feature type="transmembrane region" description="Helical" evidence="1">
    <location>
        <begin position="879"/>
        <end position="898"/>
    </location>
</feature>
<evidence type="ECO:0000256" key="1">
    <source>
        <dbReference type="SAM" id="Phobius"/>
    </source>
</evidence>
<keyword evidence="1" id="KW-0472">Membrane</keyword>
<feature type="transmembrane region" description="Helical" evidence="1">
    <location>
        <begin position="427"/>
        <end position="446"/>
    </location>
</feature>
<dbReference type="Pfam" id="PF00873">
    <property type="entry name" value="ACR_tran"/>
    <property type="match status" value="1"/>
</dbReference>
<dbReference type="PANTHER" id="PTHR32063:SF24">
    <property type="entry name" value="CATION EFFLUX SYSTEM (ACRB_ACRD_ACRF FAMILY)"/>
    <property type="match status" value="1"/>
</dbReference>
<dbReference type="EMBL" id="CP042345">
    <property type="protein sequence ID" value="QEA16626.1"/>
    <property type="molecule type" value="Genomic_DNA"/>
</dbReference>
<feature type="transmembrane region" description="Helical" evidence="1">
    <location>
        <begin position="383"/>
        <end position="406"/>
    </location>
</feature>
<feature type="transmembrane region" description="Helical" evidence="1">
    <location>
        <begin position="332"/>
        <end position="350"/>
    </location>
</feature>
<name>A0A5B8S4V4_9SPHN</name>
<dbReference type="AlphaFoldDB" id="A0A5B8S4V4"/>
<dbReference type="Gene3D" id="1.20.1640.10">
    <property type="entry name" value="Multidrug efflux transporter AcrB transmembrane domain"/>
    <property type="match status" value="2"/>
</dbReference>
<keyword evidence="1" id="KW-1133">Transmembrane helix</keyword>
<accession>A0A5B8S4V4</accession>
<dbReference type="OrthoDB" id="9806532at2"/>
<dbReference type="PRINTS" id="PR00702">
    <property type="entry name" value="ACRIFLAVINRP"/>
</dbReference>
<dbReference type="SUPFAM" id="SSF82714">
    <property type="entry name" value="Multidrug efflux transporter AcrB TolC docking domain, DN and DC subdomains"/>
    <property type="match status" value="2"/>
</dbReference>
<proteinExistence type="predicted"/>
<dbReference type="InterPro" id="IPR027463">
    <property type="entry name" value="AcrB_DN_DC_subdom"/>
</dbReference>
<dbReference type="PANTHER" id="PTHR32063">
    <property type="match status" value="1"/>
</dbReference>
<dbReference type="SUPFAM" id="SSF82866">
    <property type="entry name" value="Multidrug efflux transporter AcrB transmembrane domain"/>
    <property type="match status" value="2"/>
</dbReference>
<dbReference type="KEGG" id="ngf:FRF71_11060"/>
<feature type="transmembrane region" description="Helical" evidence="1">
    <location>
        <begin position="977"/>
        <end position="999"/>
    </location>
</feature>
<sequence>MGFVATAVRRWQITLVAFLLLALLGFNAFRAIPRAVDPYFPIPLTVVIVTLPGADAAEIEETVAKPLERVLQGLDNVRDIRSTSSDGLASISIWFDYGTDAEQAYDRTVRDVNALRPQLPGGIQRLEIRRPRTTEAAISQIALVSETASWRRMEKYSEDLRDRLAALDGVRNTELYGLPTPEVRIALDPARLAERRLPPGLVASAIAQGGVDVPAGAVNAGNRRFNVQSGGAYRSLEAIRAIPLRGGDGQLLTVGDVASVEWAEAERLHITRLNGQRAVFIGVRKKDMTDTLVLRDRLKAVKEAFQQQLPPDIKLVSVFDQSNDIERKLNQLAKDFGIALVLVLVTLLPLGPRASLVVMLSIPTSLAIGLTGLNILGYSLNQLTVSGFIVALGLLVDDSIVVTENIERHIRMGKDRVTAAIEGTREITLAVMGSTGVLIFAFLPLANLPETAGDFTRSLPMAVLLTVAASLLVSMSLVPFAASRILSASESHDGNRFLRWVTDRIEHWYRPALHWSLANPHKTVWGAMAACVLMFATIPWIGFSLFPKADVPYFLVRIEAPEGSSLATADKAVREVAAIMQQKPEVQDVMENTGRSNPQIYYNALPREADTKFGELFVTLKEFSPKDTPALVEKLRDELARYPSARVTVEQFEQGPPIDAPIAIRISGPELGELKRLSAQFAATIRQTPGTRDVVDPLAIDRIDLDLSVDPAKAGLLNVAPDAVRRTLRLAISGERASSLRDAEGDSYPVVARLPFDREVPVEVLNQVYVSSLSGAAIPLAQLTTPKLQAGPATINRFKLERLVTVTSFVKDGYLASKVNGDALERVRKIPLPPGYSISVGGQAEVSARNNNGVGGIAMLAVFGILCVLVLEFGRFREVTVVAGVVPLGLFGGLWALIFTGNSLSYLAVIGFIALIGIEIKNSILLVDFTTQLRQQGMELMEAIERAGEIRFLPVLLTSVTAIGGLLPLALSGSPLYAPLAWVIIGGLVSSTLLSRIVIPAMYLLLVRGAPPPEA</sequence>
<organism evidence="2 3">
    <name type="scientific">Novosphingobium ginsenosidimutans</name>
    <dbReference type="NCBI Taxonomy" id="1176536"/>
    <lineage>
        <taxon>Bacteria</taxon>
        <taxon>Pseudomonadati</taxon>
        <taxon>Pseudomonadota</taxon>
        <taxon>Alphaproteobacteria</taxon>
        <taxon>Sphingomonadales</taxon>
        <taxon>Sphingomonadaceae</taxon>
        <taxon>Novosphingobium</taxon>
    </lineage>
</organism>
<keyword evidence="3" id="KW-1185">Reference proteome</keyword>
<gene>
    <name evidence="2" type="ORF">FRF71_11060</name>
</gene>
<dbReference type="Gene3D" id="3.30.70.1440">
    <property type="entry name" value="Multidrug efflux transporter AcrB pore domain"/>
    <property type="match status" value="1"/>
</dbReference>
<dbReference type="GO" id="GO:0042910">
    <property type="term" value="F:xenobiotic transmembrane transporter activity"/>
    <property type="evidence" value="ECO:0007669"/>
    <property type="project" value="TreeGrafter"/>
</dbReference>
<feature type="transmembrane region" description="Helical" evidence="1">
    <location>
        <begin position="524"/>
        <end position="546"/>
    </location>
</feature>
<dbReference type="Proteomes" id="UP000321172">
    <property type="component" value="Chromosome"/>
</dbReference>
<dbReference type="RefSeq" id="WP_147090705.1">
    <property type="nucleotide sequence ID" value="NZ_BAABJD010000005.1"/>
</dbReference>
<feature type="transmembrane region" description="Helical" evidence="1">
    <location>
        <begin position="950"/>
        <end position="971"/>
    </location>
</feature>
<feature type="transmembrane region" description="Helical" evidence="1">
    <location>
        <begin position="904"/>
        <end position="929"/>
    </location>
</feature>
<evidence type="ECO:0000313" key="2">
    <source>
        <dbReference type="EMBL" id="QEA16626.1"/>
    </source>
</evidence>
<dbReference type="Gene3D" id="3.30.2090.10">
    <property type="entry name" value="Multidrug efflux transporter AcrB TolC docking domain, DN and DC subdomains"/>
    <property type="match status" value="2"/>
</dbReference>